<feature type="compositionally biased region" description="Basic and acidic residues" evidence="1">
    <location>
        <begin position="1"/>
        <end position="11"/>
    </location>
</feature>
<dbReference type="KEGG" id="ncc:104955948"/>
<dbReference type="Proteomes" id="UP000504611">
    <property type="component" value="Unplaced"/>
</dbReference>
<dbReference type="RefSeq" id="XP_010781653.1">
    <property type="nucleotide sequence ID" value="XM_010783351.1"/>
</dbReference>
<accession>A0A6I9P3S1</accession>
<name>A0A6I9P3S1_9TELE</name>
<feature type="compositionally biased region" description="Acidic residues" evidence="1">
    <location>
        <begin position="12"/>
        <end position="21"/>
    </location>
</feature>
<feature type="compositionally biased region" description="Polar residues" evidence="1">
    <location>
        <begin position="46"/>
        <end position="60"/>
    </location>
</feature>
<reference evidence="3" key="1">
    <citation type="submission" date="2025-08" db="UniProtKB">
        <authorList>
            <consortium name="RefSeq"/>
        </authorList>
    </citation>
    <scope>IDENTIFICATION</scope>
    <source>
        <tissue evidence="3">Muscle</tissue>
    </source>
</reference>
<evidence type="ECO:0000256" key="1">
    <source>
        <dbReference type="SAM" id="MobiDB-lite"/>
    </source>
</evidence>
<organism evidence="2 3">
    <name type="scientific">Notothenia coriiceps</name>
    <name type="common">black rockcod</name>
    <dbReference type="NCBI Taxonomy" id="8208"/>
    <lineage>
        <taxon>Eukaryota</taxon>
        <taxon>Metazoa</taxon>
        <taxon>Chordata</taxon>
        <taxon>Craniata</taxon>
        <taxon>Vertebrata</taxon>
        <taxon>Euteleostomi</taxon>
        <taxon>Actinopterygii</taxon>
        <taxon>Neopterygii</taxon>
        <taxon>Teleostei</taxon>
        <taxon>Neoteleostei</taxon>
        <taxon>Acanthomorphata</taxon>
        <taxon>Eupercaria</taxon>
        <taxon>Perciformes</taxon>
        <taxon>Notothenioidei</taxon>
        <taxon>Nototheniidae</taxon>
        <taxon>Notothenia</taxon>
    </lineage>
</organism>
<evidence type="ECO:0000313" key="3">
    <source>
        <dbReference type="RefSeq" id="XP_010781653.1"/>
    </source>
</evidence>
<dbReference type="GeneID" id="104955948"/>
<sequence>MARKQDMKQQESEELEEEQWKEEERRKQQQGKIVLKKIVPKKQASHSDGPSYQGESNNDQDIPECWTSNMFRQKTKQYPWLICQNKKLGCLTCQKIKAVGPKAGGSQVHIADEWSKVKVTAYGATRAAQLQSLRKKMHKHRMSYYHQAAEKTMETAKEKRMETLTSDMQRDHFLTTDRVFRTVSKIVKNCDQKP</sequence>
<keyword evidence="2" id="KW-1185">Reference proteome</keyword>
<gene>
    <name evidence="3" type="primary">LOC104955948</name>
</gene>
<feature type="region of interest" description="Disordered" evidence="1">
    <location>
        <begin position="1"/>
        <end position="60"/>
    </location>
</feature>
<evidence type="ECO:0000313" key="2">
    <source>
        <dbReference type="Proteomes" id="UP000504611"/>
    </source>
</evidence>
<feature type="compositionally biased region" description="Basic residues" evidence="1">
    <location>
        <begin position="34"/>
        <end position="44"/>
    </location>
</feature>
<proteinExistence type="predicted"/>
<dbReference type="AlphaFoldDB" id="A0A6I9P3S1"/>
<protein>
    <submittedName>
        <fullName evidence="3">Uncharacterized protein KIAA1586-like</fullName>
    </submittedName>
</protein>
<dbReference type="OrthoDB" id="8909466at2759"/>